<dbReference type="InterPro" id="IPR010982">
    <property type="entry name" value="Lambda_DNA-bd_dom_sf"/>
</dbReference>
<feature type="domain" description="HTH cro/C1-type" evidence="1">
    <location>
        <begin position="20"/>
        <end position="72"/>
    </location>
</feature>
<dbReference type="GO" id="GO:0003677">
    <property type="term" value="F:DNA binding"/>
    <property type="evidence" value="ECO:0007669"/>
    <property type="project" value="UniProtKB-KW"/>
</dbReference>
<dbReference type="CDD" id="cd00093">
    <property type="entry name" value="HTH_XRE"/>
    <property type="match status" value="1"/>
</dbReference>
<accession>A0A2M8VR81</accession>
<dbReference type="Pfam" id="PF01381">
    <property type="entry name" value="HTH_3"/>
    <property type="match status" value="1"/>
</dbReference>
<keyword evidence="3" id="KW-1185">Reference proteome</keyword>
<dbReference type="Proteomes" id="UP000229366">
    <property type="component" value="Unassembled WGS sequence"/>
</dbReference>
<protein>
    <submittedName>
        <fullName evidence="2">DNA-binding XRE family transcriptional regulator</fullName>
    </submittedName>
</protein>
<organism evidence="2 3">
    <name type="scientific">Polynucleobacter brandtiae</name>
    <dbReference type="NCBI Taxonomy" id="1938816"/>
    <lineage>
        <taxon>Bacteria</taxon>
        <taxon>Pseudomonadati</taxon>
        <taxon>Pseudomonadota</taxon>
        <taxon>Betaproteobacteria</taxon>
        <taxon>Burkholderiales</taxon>
        <taxon>Burkholderiaceae</taxon>
        <taxon>Polynucleobacter</taxon>
    </lineage>
</organism>
<dbReference type="PROSITE" id="PS50943">
    <property type="entry name" value="HTH_CROC1"/>
    <property type="match status" value="1"/>
</dbReference>
<evidence type="ECO:0000313" key="2">
    <source>
        <dbReference type="EMBL" id="PJI79951.1"/>
    </source>
</evidence>
<gene>
    <name evidence="2" type="ORF">B0G85_0935</name>
</gene>
<dbReference type="Gene3D" id="1.10.260.40">
    <property type="entry name" value="lambda repressor-like DNA-binding domains"/>
    <property type="match status" value="1"/>
</dbReference>
<name>A0A2M8VR81_9BURK</name>
<evidence type="ECO:0000259" key="1">
    <source>
        <dbReference type="PROSITE" id="PS50943"/>
    </source>
</evidence>
<dbReference type="RefSeq" id="WP_100379291.1">
    <property type="nucleotide sequence ID" value="NZ_CBCSBW010000002.1"/>
</dbReference>
<keyword evidence="2" id="KW-0238">DNA-binding</keyword>
<reference evidence="2 3" key="1">
    <citation type="submission" date="2017-11" db="EMBL/GenBank/DDBJ databases">
        <title>Genomic Encyclopedia of Type Strains, Phase III (KMG-III): the genomes of soil and plant-associated and newly described type strains.</title>
        <authorList>
            <person name="Whitman W."/>
        </authorList>
    </citation>
    <scope>NUCLEOTIDE SEQUENCE [LARGE SCALE GENOMIC DNA]</scope>
    <source>
        <strain evidence="2 3">UB-Domo-W1</strain>
    </source>
</reference>
<dbReference type="SMART" id="SM00530">
    <property type="entry name" value="HTH_XRE"/>
    <property type="match status" value="1"/>
</dbReference>
<dbReference type="SUPFAM" id="SSF47413">
    <property type="entry name" value="lambda repressor-like DNA-binding domains"/>
    <property type="match status" value="1"/>
</dbReference>
<evidence type="ECO:0000313" key="3">
    <source>
        <dbReference type="Proteomes" id="UP000229366"/>
    </source>
</evidence>
<dbReference type="AlphaFoldDB" id="A0A2M8VR81"/>
<dbReference type="InterPro" id="IPR001387">
    <property type="entry name" value="Cro/C1-type_HTH"/>
</dbReference>
<proteinExistence type="predicted"/>
<comment type="caution">
    <text evidence="2">The sequence shown here is derived from an EMBL/GenBank/DDBJ whole genome shotgun (WGS) entry which is preliminary data.</text>
</comment>
<dbReference type="OrthoDB" id="6433578at2"/>
<sequence length="113" mass="12578">MLDFGFASDKDIRVELIARLRANRLLQGLTQADLALRAGVNLGTIKLVETKYQCTLETFTKIILALGLSNHLQNIFLIKPQSIAAMEKAFHTPRLRARRKSSKATTTVAIEPT</sequence>
<dbReference type="EMBL" id="PGTX01000002">
    <property type="protein sequence ID" value="PJI79951.1"/>
    <property type="molecule type" value="Genomic_DNA"/>
</dbReference>